<name>M1DKQ3_SOLTU</name>
<protein>
    <submittedName>
        <fullName evidence="1">Uncharacterized protein</fullName>
    </submittedName>
</protein>
<organism evidence="1 2">
    <name type="scientific">Solanum tuberosum</name>
    <name type="common">Potato</name>
    <dbReference type="NCBI Taxonomy" id="4113"/>
    <lineage>
        <taxon>Eukaryota</taxon>
        <taxon>Viridiplantae</taxon>
        <taxon>Streptophyta</taxon>
        <taxon>Embryophyta</taxon>
        <taxon>Tracheophyta</taxon>
        <taxon>Spermatophyta</taxon>
        <taxon>Magnoliopsida</taxon>
        <taxon>eudicotyledons</taxon>
        <taxon>Gunneridae</taxon>
        <taxon>Pentapetalae</taxon>
        <taxon>asterids</taxon>
        <taxon>lamiids</taxon>
        <taxon>Solanales</taxon>
        <taxon>Solanaceae</taxon>
        <taxon>Solanoideae</taxon>
        <taxon>Solaneae</taxon>
        <taxon>Solanum</taxon>
    </lineage>
</organism>
<proteinExistence type="predicted"/>
<evidence type="ECO:0000313" key="2">
    <source>
        <dbReference type="Proteomes" id="UP000011115"/>
    </source>
</evidence>
<reference evidence="1" key="2">
    <citation type="submission" date="2015-06" db="UniProtKB">
        <authorList>
            <consortium name="EnsemblPlants"/>
        </authorList>
    </citation>
    <scope>IDENTIFICATION</scope>
    <source>
        <strain evidence="1">DM1-3 516 R44</strain>
    </source>
</reference>
<dbReference type="AlphaFoldDB" id="M1DKQ3"/>
<dbReference type="EnsemblPlants" id="PGSC0003DMT400090585">
    <property type="protein sequence ID" value="PGSC0003DMT400090585"/>
    <property type="gene ID" value="PGSC0003DMG400040156"/>
</dbReference>
<evidence type="ECO:0000313" key="1">
    <source>
        <dbReference type="EnsemblPlants" id="PGSC0003DMT400090585"/>
    </source>
</evidence>
<dbReference type="Proteomes" id="UP000011115">
    <property type="component" value="Unassembled WGS sequence"/>
</dbReference>
<dbReference type="Gramene" id="PGSC0003DMT400090585">
    <property type="protein sequence ID" value="PGSC0003DMT400090585"/>
    <property type="gene ID" value="PGSC0003DMG400040156"/>
</dbReference>
<dbReference type="HOGENOM" id="CLU_124151_1_0_1"/>
<sequence>MVKVIVPADLDNLEKVVASPSISEKLNFTSMTPHQAFAFVSREGQNNKGINHIPPKSLPHLCQSFLVEDCANNDDLGERIGDLFEEGDVASKKRIETPSIREAEPLEQVLNWTSTPLLIPHSS</sequence>
<dbReference type="InParanoid" id="M1DKQ3"/>
<dbReference type="PaxDb" id="4113-PGSC0003DMT400090585"/>
<reference evidence="2" key="1">
    <citation type="journal article" date="2011" name="Nature">
        <title>Genome sequence and analysis of the tuber crop potato.</title>
        <authorList>
            <consortium name="The Potato Genome Sequencing Consortium"/>
        </authorList>
    </citation>
    <scope>NUCLEOTIDE SEQUENCE [LARGE SCALE GENOMIC DNA]</scope>
    <source>
        <strain evidence="2">cv. DM1-3 516 R44</strain>
    </source>
</reference>
<accession>M1DKQ3</accession>
<keyword evidence="2" id="KW-1185">Reference proteome</keyword>